<dbReference type="KEGG" id="phu:Phum_PHUM448890"/>
<dbReference type="SMART" id="SM00244">
    <property type="entry name" value="PHB"/>
    <property type="match status" value="1"/>
</dbReference>
<dbReference type="CTD" id="8229992"/>
<evidence type="ECO:0000313" key="10">
    <source>
        <dbReference type="Proteomes" id="UP000009046"/>
    </source>
</evidence>
<evidence type="ECO:0000256" key="2">
    <source>
        <dbReference type="ARBA" id="ARBA00007161"/>
    </source>
</evidence>
<feature type="domain" description="Band 7" evidence="7">
    <location>
        <begin position="38"/>
        <end position="233"/>
    </location>
</feature>
<reference evidence="8" key="2">
    <citation type="submission" date="2007-04" db="EMBL/GenBank/DDBJ databases">
        <title>The genome of the human body louse.</title>
        <authorList>
            <consortium name="The Human Body Louse Genome Consortium"/>
            <person name="Kirkness E."/>
            <person name="Walenz B."/>
            <person name="Hass B."/>
            <person name="Bruggner R."/>
            <person name="Strausberg R."/>
        </authorList>
    </citation>
    <scope>NUCLEOTIDE SEQUENCE</scope>
    <source>
        <strain evidence="8">USDA</strain>
    </source>
</reference>
<dbReference type="AlphaFoldDB" id="E0VUB5"/>
<keyword evidence="10" id="KW-1185">Reference proteome</keyword>
<sequence>MTLNPICEYVETAQGVPLTVTGVAQCKIMRAEELLQTASEQFLGKDVKEVKSTILQTLEVTLRWIKLKWRFIKFCFRFAGTLTVEEVYKDRDQFAALVREVAAPDVGRMGIEILSFTIKDVYDDVQYLASLGKSQTAAVKRDADIGVAQANRDAGIREAECEKSAMDIKYNTDTKIEDNARMYKLQKANFDKEINTAKAESALAYELQAAKIKQQIRNEEIQIDVVERRKEIQVEEQEVLRKERELNATVRLPAEAESYRVQMIAEGKRTQTVEIAKAEGERIRKVGGAEALAIGLVGKAEAERMRLKAKVYKDYKDAAIMSLVVEALPKIAAEVAAPLAKTEEIVLLGGSDSSTGEITRLVGQIPPAVQALTGVDLSKPLIQPRNSNTDKNNPELITVTTKIIESVKTAEPLARPSGQSCPPKTTEKKPSAIPTPRKSIEKKMVEIKASPRKILGESSKSGTAASTATAGAGGSGGIKSNSTENLKCSTPTPKK</sequence>
<evidence type="ECO:0000256" key="3">
    <source>
        <dbReference type="ARBA" id="ARBA00023136"/>
    </source>
</evidence>
<dbReference type="InterPro" id="IPR036013">
    <property type="entry name" value="Band_7/SPFH_dom_sf"/>
</dbReference>
<keyword evidence="3" id="KW-0472">Membrane</keyword>
<evidence type="ECO:0000313" key="9">
    <source>
        <dbReference type="EnsemblMetazoa" id="PHUM448890-PA"/>
    </source>
</evidence>
<dbReference type="FunCoup" id="E0VUB5">
    <property type="interactions" value="359"/>
</dbReference>
<keyword evidence="5" id="KW-0175">Coiled coil</keyword>
<evidence type="ECO:0000313" key="8">
    <source>
        <dbReference type="EMBL" id="EEB16971.1"/>
    </source>
</evidence>
<dbReference type="GO" id="GO:0002020">
    <property type="term" value="F:protease binding"/>
    <property type="evidence" value="ECO:0007669"/>
    <property type="project" value="TreeGrafter"/>
</dbReference>
<dbReference type="GO" id="GO:0045661">
    <property type="term" value="P:regulation of myoblast differentiation"/>
    <property type="evidence" value="ECO:0007669"/>
    <property type="project" value="TreeGrafter"/>
</dbReference>
<dbReference type="InterPro" id="IPR001107">
    <property type="entry name" value="Band_7"/>
</dbReference>
<reference evidence="8" key="1">
    <citation type="submission" date="2007-04" db="EMBL/GenBank/DDBJ databases">
        <title>Annotation of Pediculus humanus corporis strain USDA.</title>
        <authorList>
            <person name="Kirkness E."/>
            <person name="Hannick L."/>
            <person name="Hass B."/>
            <person name="Bruggner R."/>
            <person name="Lawson D."/>
            <person name="Bidwell S."/>
            <person name="Joardar V."/>
            <person name="Caler E."/>
            <person name="Walenz B."/>
            <person name="Inman J."/>
            <person name="Schobel S."/>
            <person name="Galinsky K."/>
            <person name="Amedeo P."/>
            <person name="Strausberg R."/>
        </authorList>
    </citation>
    <scope>NUCLEOTIDE SEQUENCE</scope>
    <source>
        <strain evidence="8">USDA</strain>
    </source>
</reference>
<dbReference type="OrthoDB" id="6080404at2759"/>
<dbReference type="InParanoid" id="E0VUB5"/>
<gene>
    <name evidence="9" type="primary">8229992</name>
    <name evidence="8" type="ORF">Phum_PHUM448890</name>
</gene>
<evidence type="ECO:0000256" key="6">
    <source>
        <dbReference type="SAM" id="MobiDB-lite"/>
    </source>
</evidence>
<dbReference type="Proteomes" id="UP000009046">
    <property type="component" value="Unassembled WGS sequence"/>
</dbReference>
<feature type="coiled-coil region" evidence="5">
    <location>
        <begin position="202"/>
        <end position="238"/>
    </location>
</feature>
<comment type="similarity">
    <text evidence="2 4">Belongs to the band 7/mec-2 family. Flotillin subfamily.</text>
</comment>
<evidence type="ECO:0000256" key="4">
    <source>
        <dbReference type="RuleBase" id="RU366054"/>
    </source>
</evidence>
<dbReference type="EMBL" id="DS235784">
    <property type="protein sequence ID" value="EEB16971.1"/>
    <property type="molecule type" value="Genomic_DNA"/>
</dbReference>
<dbReference type="RefSeq" id="XP_002429709.1">
    <property type="nucleotide sequence ID" value="XM_002429664.1"/>
</dbReference>
<dbReference type="EMBL" id="AAZO01005476">
    <property type="status" value="NOT_ANNOTATED_CDS"/>
    <property type="molecule type" value="Genomic_DNA"/>
</dbReference>
<dbReference type="InterPro" id="IPR027705">
    <property type="entry name" value="Flotillin_fam"/>
</dbReference>
<reference evidence="9" key="3">
    <citation type="submission" date="2020-05" db="UniProtKB">
        <authorList>
            <consortium name="EnsemblMetazoa"/>
        </authorList>
    </citation>
    <scope>IDENTIFICATION</scope>
    <source>
        <strain evidence="9">USDA</strain>
    </source>
</reference>
<accession>E0VUB5</accession>
<feature type="compositionally biased region" description="Polar residues" evidence="6">
    <location>
        <begin position="478"/>
        <end position="495"/>
    </location>
</feature>
<dbReference type="EnsemblMetazoa" id="PHUM448890-RA">
    <property type="protein sequence ID" value="PHUM448890-PA"/>
    <property type="gene ID" value="PHUM448890"/>
</dbReference>
<dbReference type="Pfam" id="PF01145">
    <property type="entry name" value="Band_7"/>
    <property type="match status" value="1"/>
</dbReference>
<organism>
    <name type="scientific">Pediculus humanus subsp. corporis</name>
    <name type="common">Body louse</name>
    <dbReference type="NCBI Taxonomy" id="121224"/>
    <lineage>
        <taxon>Eukaryota</taxon>
        <taxon>Metazoa</taxon>
        <taxon>Ecdysozoa</taxon>
        <taxon>Arthropoda</taxon>
        <taxon>Hexapoda</taxon>
        <taxon>Insecta</taxon>
        <taxon>Pterygota</taxon>
        <taxon>Neoptera</taxon>
        <taxon>Paraneoptera</taxon>
        <taxon>Psocodea</taxon>
        <taxon>Troctomorpha</taxon>
        <taxon>Phthiraptera</taxon>
        <taxon>Anoplura</taxon>
        <taxon>Pediculidae</taxon>
        <taxon>Pediculus</taxon>
    </lineage>
</organism>
<dbReference type="SUPFAM" id="SSF117892">
    <property type="entry name" value="Band 7/SPFH domain"/>
    <property type="match status" value="1"/>
</dbReference>
<dbReference type="CDD" id="cd03399">
    <property type="entry name" value="SPFH_flotillin"/>
    <property type="match status" value="1"/>
</dbReference>
<dbReference type="GeneID" id="8229992"/>
<dbReference type="OMA" id="MWRVAEP"/>
<comment type="subcellular location">
    <subcellularLocation>
        <location evidence="1">Membrane</location>
    </subcellularLocation>
</comment>
<evidence type="ECO:0000256" key="5">
    <source>
        <dbReference type="SAM" id="Coils"/>
    </source>
</evidence>
<name>E0VUB5_PEDHC</name>
<dbReference type="GO" id="GO:0016600">
    <property type="term" value="C:flotillin complex"/>
    <property type="evidence" value="ECO:0007669"/>
    <property type="project" value="TreeGrafter"/>
</dbReference>
<proteinExistence type="inferred from homology"/>
<dbReference type="PANTHER" id="PTHR13806">
    <property type="entry name" value="FLOTILLIN-RELATED"/>
    <property type="match status" value="1"/>
</dbReference>
<evidence type="ECO:0000256" key="1">
    <source>
        <dbReference type="ARBA" id="ARBA00004370"/>
    </source>
</evidence>
<dbReference type="PANTHER" id="PTHR13806:SF46">
    <property type="entry name" value="FLOTILLIN-1-RELATED"/>
    <property type="match status" value="1"/>
</dbReference>
<protein>
    <submittedName>
        <fullName evidence="8 9">Flotillin-2, putative</fullName>
    </submittedName>
</protein>
<feature type="compositionally biased region" description="Low complexity" evidence="6">
    <location>
        <begin position="458"/>
        <end position="470"/>
    </location>
</feature>
<dbReference type="VEuPathDB" id="VectorBase:PHUM448890"/>
<dbReference type="eggNOG" id="KOG2668">
    <property type="taxonomic scope" value="Eukaryota"/>
</dbReference>
<dbReference type="GO" id="GO:0031410">
    <property type="term" value="C:cytoplasmic vesicle"/>
    <property type="evidence" value="ECO:0007669"/>
    <property type="project" value="TreeGrafter"/>
</dbReference>
<dbReference type="HOGENOM" id="CLU_038134_1_0_1"/>
<feature type="region of interest" description="Disordered" evidence="6">
    <location>
        <begin position="408"/>
        <end position="495"/>
    </location>
</feature>
<dbReference type="GO" id="GO:0072659">
    <property type="term" value="P:protein localization to plasma membrane"/>
    <property type="evidence" value="ECO:0007669"/>
    <property type="project" value="TreeGrafter"/>
</dbReference>
<dbReference type="Gene3D" id="3.30.479.30">
    <property type="entry name" value="Band 7 domain"/>
    <property type="match status" value="1"/>
</dbReference>
<evidence type="ECO:0000259" key="7">
    <source>
        <dbReference type="SMART" id="SM00244"/>
    </source>
</evidence>